<evidence type="ECO:0000256" key="3">
    <source>
        <dbReference type="ARBA" id="ARBA00013085"/>
    </source>
</evidence>
<comment type="similarity">
    <text evidence="2 8">Belongs to the PHP hydrolase family. HisK subfamily.</text>
</comment>
<dbReference type="Pfam" id="PF02811">
    <property type="entry name" value="PHP"/>
    <property type="match status" value="1"/>
</dbReference>
<dbReference type="RefSeq" id="WP_201371869.1">
    <property type="nucleotide sequence ID" value="NZ_BNJG01000001.1"/>
</dbReference>
<evidence type="ECO:0000256" key="7">
    <source>
        <dbReference type="ARBA" id="ARBA00049158"/>
    </source>
</evidence>
<sequence length="258" mass="29405">MSIASDFHNHIVRSSAQQMVEAARNKDIRVLGLSEHVFQMREAHPHLLHMPLEGRMLTYADYVEEVQAAGKNRDVEVRLGLEVDFIPEQNEVIQSTLQGLPWDFLIGSVHEVDGVLFESLQDLERAEGERLWSRYYTLLRAAVRSGYFSVVSHPVRMRSTNPYLPANLDEELEQLAADAAEYDVALEINGYDTFTYINLVRRLARACAKHHTAISVGSDAHNPTQVTQAHHYIEPLLREAGITSIRTWRQRAPEEMAF</sequence>
<evidence type="ECO:0000256" key="2">
    <source>
        <dbReference type="ARBA" id="ARBA00009152"/>
    </source>
</evidence>
<evidence type="ECO:0000256" key="8">
    <source>
        <dbReference type="RuleBase" id="RU366003"/>
    </source>
</evidence>
<dbReference type="PANTHER" id="PTHR21039:SF0">
    <property type="entry name" value="HISTIDINOL-PHOSPHATASE"/>
    <property type="match status" value="1"/>
</dbReference>
<evidence type="ECO:0000259" key="9">
    <source>
        <dbReference type="Pfam" id="PF02811"/>
    </source>
</evidence>
<name>A0ABQ3UR39_9CHLR</name>
<dbReference type="EC" id="3.1.3.15" evidence="3 8"/>
<proteinExistence type="inferred from homology"/>
<dbReference type="Proteomes" id="UP000654345">
    <property type="component" value="Unassembled WGS sequence"/>
</dbReference>
<dbReference type="InterPro" id="IPR010140">
    <property type="entry name" value="Histidinol_P_phosphatase_HisJ"/>
</dbReference>
<reference evidence="10 11" key="1">
    <citation type="journal article" date="2021" name="Int. J. Syst. Evol. Microbiol.">
        <title>Reticulibacter mediterranei gen. nov., sp. nov., within the new family Reticulibacteraceae fam. nov., and Ktedonospora formicarum gen. nov., sp. nov., Ktedonobacter robiniae sp. nov., Dictyobacter formicarum sp. nov. and Dictyobacter arantiisoli sp. nov., belonging to the class Ktedonobacteria.</title>
        <authorList>
            <person name="Yabe S."/>
            <person name="Zheng Y."/>
            <person name="Wang C.M."/>
            <person name="Sakai Y."/>
            <person name="Abe K."/>
            <person name="Yokota A."/>
            <person name="Donadio S."/>
            <person name="Cavaletti L."/>
            <person name="Monciardini P."/>
        </authorList>
    </citation>
    <scope>NUCLEOTIDE SEQUENCE [LARGE SCALE GENOMIC DNA]</scope>
    <source>
        <strain evidence="10 11">SOSP1-30</strain>
    </source>
</reference>
<gene>
    <name evidence="10" type="ORF">KSB_37330</name>
</gene>
<accession>A0ABQ3UR39</accession>
<comment type="caution">
    <text evidence="10">The sequence shown here is derived from an EMBL/GenBank/DDBJ whole genome shotgun (WGS) entry which is preliminary data.</text>
</comment>
<keyword evidence="11" id="KW-1185">Reference proteome</keyword>
<evidence type="ECO:0000313" key="10">
    <source>
        <dbReference type="EMBL" id="GHO55258.1"/>
    </source>
</evidence>
<feature type="domain" description="PHP" evidence="9">
    <location>
        <begin position="15"/>
        <end position="189"/>
    </location>
</feature>
<keyword evidence="4 8" id="KW-0028">Amino-acid biosynthesis</keyword>
<evidence type="ECO:0000256" key="6">
    <source>
        <dbReference type="ARBA" id="ARBA00023102"/>
    </source>
</evidence>
<dbReference type="PANTHER" id="PTHR21039">
    <property type="entry name" value="HISTIDINOL PHOSPHATASE-RELATED"/>
    <property type="match status" value="1"/>
</dbReference>
<evidence type="ECO:0000256" key="1">
    <source>
        <dbReference type="ARBA" id="ARBA00004970"/>
    </source>
</evidence>
<evidence type="ECO:0000256" key="5">
    <source>
        <dbReference type="ARBA" id="ARBA00022801"/>
    </source>
</evidence>
<evidence type="ECO:0000313" key="11">
    <source>
        <dbReference type="Proteomes" id="UP000654345"/>
    </source>
</evidence>
<dbReference type="InterPro" id="IPR016195">
    <property type="entry name" value="Pol/histidinol_Pase-like"/>
</dbReference>
<dbReference type="Gene3D" id="3.20.20.140">
    <property type="entry name" value="Metal-dependent hydrolases"/>
    <property type="match status" value="1"/>
</dbReference>
<organism evidence="10 11">
    <name type="scientific">Ktedonobacter robiniae</name>
    <dbReference type="NCBI Taxonomy" id="2778365"/>
    <lineage>
        <taxon>Bacteria</taxon>
        <taxon>Bacillati</taxon>
        <taxon>Chloroflexota</taxon>
        <taxon>Ktedonobacteria</taxon>
        <taxon>Ktedonobacterales</taxon>
        <taxon>Ktedonobacteraceae</taxon>
        <taxon>Ktedonobacter</taxon>
    </lineage>
</organism>
<dbReference type="SUPFAM" id="SSF89550">
    <property type="entry name" value="PHP domain-like"/>
    <property type="match status" value="1"/>
</dbReference>
<comment type="pathway">
    <text evidence="1 8">Amino-acid biosynthesis; L-histidine biosynthesis; L-histidine from 5-phospho-alpha-D-ribose 1-diphosphate: step 8/9.</text>
</comment>
<protein>
    <recommendedName>
        <fullName evidence="3 8">Histidinol-phosphatase</fullName>
        <shortName evidence="8">HolPase</shortName>
        <ecNumber evidence="3 8">3.1.3.15</ecNumber>
    </recommendedName>
</protein>
<comment type="catalytic activity">
    <reaction evidence="7 8">
        <text>L-histidinol phosphate + H2O = L-histidinol + phosphate</text>
        <dbReference type="Rhea" id="RHEA:14465"/>
        <dbReference type="ChEBI" id="CHEBI:15377"/>
        <dbReference type="ChEBI" id="CHEBI:43474"/>
        <dbReference type="ChEBI" id="CHEBI:57699"/>
        <dbReference type="ChEBI" id="CHEBI:57980"/>
        <dbReference type="EC" id="3.1.3.15"/>
    </reaction>
</comment>
<keyword evidence="5 8" id="KW-0378">Hydrolase</keyword>
<dbReference type="EMBL" id="BNJG01000001">
    <property type="protein sequence ID" value="GHO55258.1"/>
    <property type="molecule type" value="Genomic_DNA"/>
</dbReference>
<evidence type="ECO:0000256" key="4">
    <source>
        <dbReference type="ARBA" id="ARBA00022605"/>
    </source>
</evidence>
<keyword evidence="6 8" id="KW-0368">Histidine biosynthesis</keyword>
<dbReference type="InterPro" id="IPR004013">
    <property type="entry name" value="PHP_dom"/>
</dbReference>